<organism evidence="2 3">
    <name type="scientific">Oryza sativa subsp. japonica</name>
    <name type="common">Rice</name>
    <dbReference type="NCBI Taxonomy" id="39947"/>
    <lineage>
        <taxon>Eukaryota</taxon>
        <taxon>Viridiplantae</taxon>
        <taxon>Streptophyta</taxon>
        <taxon>Embryophyta</taxon>
        <taxon>Tracheophyta</taxon>
        <taxon>Spermatophyta</taxon>
        <taxon>Magnoliopsida</taxon>
        <taxon>Liliopsida</taxon>
        <taxon>Poales</taxon>
        <taxon>Poaceae</taxon>
        <taxon>BOP clade</taxon>
        <taxon>Oryzoideae</taxon>
        <taxon>Oryzeae</taxon>
        <taxon>Oryzinae</taxon>
        <taxon>Oryza</taxon>
        <taxon>Oryza sativa</taxon>
    </lineage>
</organism>
<accession>Q6ZAL4</accession>
<reference evidence="3" key="1">
    <citation type="journal article" date="2005" name="Nature">
        <title>The map-based sequence of the rice genome.</title>
        <authorList>
            <consortium name="International rice genome sequencing project (IRGSP)"/>
            <person name="Matsumoto T."/>
            <person name="Wu J."/>
            <person name="Kanamori H."/>
            <person name="Katayose Y."/>
            <person name="Fujisawa M."/>
            <person name="Namiki N."/>
            <person name="Mizuno H."/>
            <person name="Yamamoto K."/>
            <person name="Antonio B.A."/>
            <person name="Baba T."/>
            <person name="Sakata K."/>
            <person name="Nagamura Y."/>
            <person name="Aoki H."/>
            <person name="Arikawa K."/>
            <person name="Arita K."/>
            <person name="Bito T."/>
            <person name="Chiden Y."/>
            <person name="Fujitsuka N."/>
            <person name="Fukunaka R."/>
            <person name="Hamada M."/>
            <person name="Harada C."/>
            <person name="Hayashi A."/>
            <person name="Hijishita S."/>
            <person name="Honda M."/>
            <person name="Hosokawa S."/>
            <person name="Ichikawa Y."/>
            <person name="Idonuma A."/>
            <person name="Iijima M."/>
            <person name="Ikeda M."/>
            <person name="Ikeno M."/>
            <person name="Ito K."/>
            <person name="Ito S."/>
            <person name="Ito T."/>
            <person name="Ito Y."/>
            <person name="Ito Y."/>
            <person name="Iwabuchi A."/>
            <person name="Kamiya K."/>
            <person name="Karasawa W."/>
            <person name="Kurita K."/>
            <person name="Katagiri S."/>
            <person name="Kikuta A."/>
            <person name="Kobayashi H."/>
            <person name="Kobayashi N."/>
            <person name="Machita K."/>
            <person name="Maehara T."/>
            <person name="Masukawa M."/>
            <person name="Mizubayashi T."/>
            <person name="Mukai Y."/>
            <person name="Nagasaki H."/>
            <person name="Nagata Y."/>
            <person name="Naito S."/>
            <person name="Nakashima M."/>
            <person name="Nakama Y."/>
            <person name="Nakamichi Y."/>
            <person name="Nakamura M."/>
            <person name="Meguro A."/>
            <person name="Negishi M."/>
            <person name="Ohta I."/>
            <person name="Ohta T."/>
            <person name="Okamoto M."/>
            <person name="Ono N."/>
            <person name="Saji S."/>
            <person name="Sakaguchi M."/>
            <person name="Sakai K."/>
            <person name="Shibata M."/>
            <person name="Shimokawa T."/>
            <person name="Song J."/>
            <person name="Takazaki Y."/>
            <person name="Terasawa K."/>
            <person name="Tsugane M."/>
            <person name="Tsuji K."/>
            <person name="Ueda S."/>
            <person name="Waki K."/>
            <person name="Yamagata H."/>
            <person name="Yamamoto M."/>
            <person name="Yamamoto S."/>
            <person name="Yamane H."/>
            <person name="Yoshiki S."/>
            <person name="Yoshihara R."/>
            <person name="Yukawa K."/>
            <person name="Zhong H."/>
            <person name="Yano M."/>
            <person name="Yuan Q."/>
            <person name="Ouyang S."/>
            <person name="Liu J."/>
            <person name="Jones K.M."/>
            <person name="Gansberger K."/>
            <person name="Moffat K."/>
            <person name="Hill J."/>
            <person name="Bera J."/>
            <person name="Fadrosh D."/>
            <person name="Jin S."/>
            <person name="Johri S."/>
            <person name="Kim M."/>
            <person name="Overton L."/>
            <person name="Reardon M."/>
            <person name="Tsitrin T."/>
            <person name="Vuong H."/>
            <person name="Weaver B."/>
            <person name="Ciecko A."/>
            <person name="Tallon L."/>
            <person name="Jackson J."/>
            <person name="Pai G."/>
            <person name="Aken S.V."/>
            <person name="Utterback T."/>
            <person name="Reidmuller S."/>
            <person name="Feldblyum T."/>
            <person name="Hsiao J."/>
            <person name="Zismann V."/>
            <person name="Iobst S."/>
            <person name="de Vazeille A.R."/>
            <person name="Buell C.R."/>
            <person name="Ying K."/>
            <person name="Li Y."/>
            <person name="Lu T."/>
            <person name="Huang Y."/>
            <person name="Zhao Q."/>
            <person name="Feng Q."/>
            <person name="Zhang L."/>
            <person name="Zhu J."/>
            <person name="Weng Q."/>
            <person name="Mu J."/>
            <person name="Lu Y."/>
            <person name="Fan D."/>
            <person name="Liu Y."/>
            <person name="Guan J."/>
            <person name="Zhang Y."/>
            <person name="Yu S."/>
            <person name="Liu X."/>
            <person name="Zhang Y."/>
            <person name="Hong G."/>
            <person name="Han B."/>
            <person name="Choisne N."/>
            <person name="Demange N."/>
            <person name="Orjeda G."/>
            <person name="Samain S."/>
            <person name="Cattolico L."/>
            <person name="Pelletier E."/>
            <person name="Couloux A."/>
            <person name="Segurens B."/>
            <person name="Wincker P."/>
            <person name="D'Hont A."/>
            <person name="Scarpelli C."/>
            <person name="Weissenbach J."/>
            <person name="Salanoubat M."/>
            <person name="Quetier F."/>
            <person name="Yu Y."/>
            <person name="Kim H.R."/>
            <person name="Rambo T."/>
            <person name="Currie J."/>
            <person name="Collura K."/>
            <person name="Luo M."/>
            <person name="Yang T."/>
            <person name="Ammiraju J.S.S."/>
            <person name="Engler F."/>
            <person name="Soderlund C."/>
            <person name="Wing R.A."/>
            <person name="Palmer L.E."/>
            <person name="de la Bastide M."/>
            <person name="Spiegel L."/>
            <person name="Nascimento L."/>
            <person name="Zutavern T."/>
            <person name="O'Shaughnessy A."/>
            <person name="Dike S."/>
            <person name="Dedhia N."/>
            <person name="Preston R."/>
            <person name="Balija V."/>
            <person name="McCombie W.R."/>
            <person name="Chow T."/>
            <person name="Chen H."/>
            <person name="Chung M."/>
            <person name="Chen C."/>
            <person name="Shaw J."/>
            <person name="Wu H."/>
            <person name="Hsiao K."/>
            <person name="Chao Y."/>
            <person name="Chu M."/>
            <person name="Cheng C."/>
            <person name="Hour A."/>
            <person name="Lee P."/>
            <person name="Lin S."/>
            <person name="Lin Y."/>
            <person name="Liou J."/>
            <person name="Liu S."/>
            <person name="Hsing Y."/>
            <person name="Raghuvanshi S."/>
            <person name="Mohanty A."/>
            <person name="Bharti A.K."/>
            <person name="Gaur A."/>
            <person name="Gupta V."/>
            <person name="Kumar D."/>
            <person name="Ravi V."/>
            <person name="Vij S."/>
            <person name="Kapur A."/>
            <person name="Khurana P."/>
            <person name="Khurana P."/>
            <person name="Khurana J.P."/>
            <person name="Tyagi A.K."/>
            <person name="Gaikwad K."/>
            <person name="Singh A."/>
            <person name="Dalal V."/>
            <person name="Srivastava S."/>
            <person name="Dixit A."/>
            <person name="Pal A.K."/>
            <person name="Ghazi I.A."/>
            <person name="Yadav M."/>
            <person name="Pandit A."/>
            <person name="Bhargava A."/>
            <person name="Sureshbabu K."/>
            <person name="Batra K."/>
            <person name="Sharma T.R."/>
            <person name="Mohapatra T."/>
            <person name="Singh N.K."/>
            <person name="Messing J."/>
            <person name="Nelson A.B."/>
            <person name="Fuks G."/>
            <person name="Kavchok S."/>
            <person name="Keizer G."/>
            <person name="Linton E."/>
            <person name="Llaca V."/>
            <person name="Song R."/>
            <person name="Tanyolac B."/>
            <person name="Young S."/>
            <person name="Ho-Il K."/>
            <person name="Hahn J.H."/>
            <person name="Sangsakoo G."/>
            <person name="Vanavichit A."/>
            <person name="de Mattos Luiz.A.T."/>
            <person name="Zimmer P.D."/>
            <person name="Malone G."/>
            <person name="Dellagostin O."/>
            <person name="de Oliveira A.C."/>
            <person name="Bevan M."/>
            <person name="Bancroft I."/>
            <person name="Minx P."/>
            <person name="Cordum H."/>
            <person name="Wilson R."/>
            <person name="Cheng Z."/>
            <person name="Jin W."/>
            <person name="Jiang J."/>
            <person name="Leong S.A."/>
            <person name="Iwama H."/>
            <person name="Gojobori T."/>
            <person name="Itoh T."/>
            <person name="Niimura Y."/>
            <person name="Fujii Y."/>
            <person name="Habara T."/>
            <person name="Sakai H."/>
            <person name="Sato Y."/>
            <person name="Wilson G."/>
            <person name="Kumar K."/>
            <person name="McCouch S."/>
            <person name="Juretic N."/>
            <person name="Hoen D."/>
            <person name="Wright S."/>
            <person name="Bruskiewich R."/>
            <person name="Bureau T."/>
            <person name="Miyao A."/>
            <person name="Hirochika H."/>
            <person name="Nishikawa T."/>
            <person name="Kadowaki K."/>
            <person name="Sugiura M."/>
            <person name="Burr B."/>
            <person name="Sasaki T."/>
        </authorList>
    </citation>
    <scope>NUCLEOTIDE SEQUENCE [LARGE SCALE GENOMIC DNA]</scope>
    <source>
        <strain evidence="3">cv. Nipponbare</strain>
    </source>
</reference>
<gene>
    <name evidence="2" type="primary">P0042B03.13</name>
</gene>
<sequence>MGWQHSGDRQQRPKKRSEGAGPERRWSAVARDGGGGGTPAIWGGRAAACDSVEDCTAQFILECIMLNFWWSKLAC</sequence>
<dbReference type="Proteomes" id="UP000000763">
    <property type="component" value="Chromosome 8"/>
</dbReference>
<proteinExistence type="predicted"/>
<dbReference type="AlphaFoldDB" id="Q6ZAL4"/>
<name>Q6ZAL4_ORYSJ</name>
<protein>
    <submittedName>
        <fullName evidence="2">Uncharacterized protein</fullName>
    </submittedName>
</protein>
<feature type="compositionally biased region" description="Basic and acidic residues" evidence="1">
    <location>
        <begin position="1"/>
        <end position="26"/>
    </location>
</feature>
<evidence type="ECO:0000313" key="2">
    <source>
        <dbReference type="EMBL" id="BAC99624.1"/>
    </source>
</evidence>
<evidence type="ECO:0000256" key="1">
    <source>
        <dbReference type="SAM" id="MobiDB-lite"/>
    </source>
</evidence>
<feature type="region of interest" description="Disordered" evidence="1">
    <location>
        <begin position="1"/>
        <end position="37"/>
    </location>
</feature>
<dbReference type="EMBL" id="AP004658">
    <property type="protein sequence ID" value="BAC99624.1"/>
    <property type="molecule type" value="Genomic_DNA"/>
</dbReference>
<evidence type="ECO:0000313" key="3">
    <source>
        <dbReference type="Proteomes" id="UP000000763"/>
    </source>
</evidence>
<reference evidence="3" key="2">
    <citation type="journal article" date="2008" name="Nucleic Acids Res.">
        <title>The rice annotation project database (RAP-DB): 2008 update.</title>
        <authorList>
            <consortium name="The rice annotation project (RAP)"/>
        </authorList>
    </citation>
    <scope>GENOME REANNOTATION</scope>
    <source>
        <strain evidence="3">cv. Nipponbare</strain>
    </source>
</reference>